<dbReference type="PANTHER" id="PTHR33172:SF37">
    <property type="entry name" value="PROTEIN OXIDATIVE STRESS 3 LIKE 1"/>
    <property type="match status" value="1"/>
</dbReference>
<feature type="compositionally biased region" description="Low complexity" evidence="3">
    <location>
        <begin position="216"/>
        <end position="229"/>
    </location>
</feature>
<keyword evidence="4" id="KW-1185">Reference proteome</keyword>
<feature type="region of interest" description="Disordered" evidence="3">
    <location>
        <begin position="216"/>
        <end position="254"/>
    </location>
</feature>
<accession>A0AAJ6TYD9</accession>
<dbReference type="PANTHER" id="PTHR33172">
    <property type="entry name" value="OS08G0516900 PROTEIN"/>
    <property type="match status" value="1"/>
</dbReference>
<dbReference type="AlphaFoldDB" id="A0AAJ6TYD9"/>
<feature type="compositionally biased region" description="Polar residues" evidence="3">
    <location>
        <begin position="144"/>
        <end position="155"/>
    </location>
</feature>
<comment type="subcellular location">
    <subcellularLocation>
        <location evidence="1">Nucleus</location>
    </subcellularLocation>
</comment>
<dbReference type="KEGG" id="peu:105122113"/>
<dbReference type="GeneID" id="105122113"/>
<evidence type="ECO:0000313" key="4">
    <source>
        <dbReference type="Proteomes" id="UP000694918"/>
    </source>
</evidence>
<gene>
    <name evidence="5" type="primary">LOC105122113</name>
</gene>
<dbReference type="Proteomes" id="UP000694918">
    <property type="component" value="Unplaced"/>
</dbReference>
<sequence>MLSFFIQRQSFLNKRQEPSKKNILCFHTHRHTIKRILFSCLSRIMTIAVDHNSCDSGRIGCVASSSVERRKEMAEECSPSSSTTSSSSSIGKNSDLTDGGEDGLEENEVQSAYKGTLDSMEALEEVLPIRRGISNFYNGKSKSFTSLSDASSSPSIKDIAKPENAYTRKRRNVIASSHVWEKTRSFPYRSGIAKRPISNSKSTLALAVAMSSSESISSASDDSTSTSKSPPNLPPLHPRSRASHNNLTSLPSPRQKFSPWRSFSLADLQQCTMGNVFSFVMVLAPCACFVLMECLKEYEYSLVLFLSFCDAVRSSTTTI</sequence>
<evidence type="ECO:0000256" key="2">
    <source>
        <dbReference type="ARBA" id="ARBA00023242"/>
    </source>
</evidence>
<evidence type="ECO:0000313" key="5">
    <source>
        <dbReference type="RefSeq" id="XP_011019337.1"/>
    </source>
</evidence>
<dbReference type="GO" id="GO:0005634">
    <property type="term" value="C:nucleus"/>
    <property type="evidence" value="ECO:0007669"/>
    <property type="project" value="UniProtKB-SubCell"/>
</dbReference>
<evidence type="ECO:0000256" key="1">
    <source>
        <dbReference type="ARBA" id="ARBA00004123"/>
    </source>
</evidence>
<name>A0AAJ6TYD9_POPEU</name>
<feature type="region of interest" description="Disordered" evidence="3">
    <location>
        <begin position="72"/>
        <end position="104"/>
    </location>
</feature>
<feature type="compositionally biased region" description="Polar residues" evidence="3">
    <location>
        <begin position="243"/>
        <end position="252"/>
    </location>
</feature>
<protein>
    <submittedName>
        <fullName evidence="5">Uncharacterized protein LOC105122113 isoform X1</fullName>
    </submittedName>
</protein>
<evidence type="ECO:0000256" key="3">
    <source>
        <dbReference type="SAM" id="MobiDB-lite"/>
    </source>
</evidence>
<dbReference type="InterPro" id="IPR051992">
    <property type="entry name" value="OxStress_Response_Reg"/>
</dbReference>
<dbReference type="GO" id="GO:0006950">
    <property type="term" value="P:response to stress"/>
    <property type="evidence" value="ECO:0007669"/>
    <property type="project" value="UniProtKB-ARBA"/>
</dbReference>
<dbReference type="RefSeq" id="XP_011019337.1">
    <property type="nucleotide sequence ID" value="XM_011021035.1"/>
</dbReference>
<feature type="region of interest" description="Disordered" evidence="3">
    <location>
        <begin position="144"/>
        <end position="163"/>
    </location>
</feature>
<reference evidence="5" key="1">
    <citation type="submission" date="2025-08" db="UniProtKB">
        <authorList>
            <consortium name="RefSeq"/>
        </authorList>
    </citation>
    <scope>IDENTIFICATION</scope>
</reference>
<keyword evidence="2" id="KW-0539">Nucleus</keyword>
<proteinExistence type="predicted"/>
<organism evidence="4 5">
    <name type="scientific">Populus euphratica</name>
    <name type="common">Euphrates poplar</name>
    <dbReference type="NCBI Taxonomy" id="75702"/>
    <lineage>
        <taxon>Eukaryota</taxon>
        <taxon>Viridiplantae</taxon>
        <taxon>Streptophyta</taxon>
        <taxon>Embryophyta</taxon>
        <taxon>Tracheophyta</taxon>
        <taxon>Spermatophyta</taxon>
        <taxon>Magnoliopsida</taxon>
        <taxon>eudicotyledons</taxon>
        <taxon>Gunneridae</taxon>
        <taxon>Pentapetalae</taxon>
        <taxon>rosids</taxon>
        <taxon>fabids</taxon>
        <taxon>Malpighiales</taxon>
        <taxon>Salicaceae</taxon>
        <taxon>Saliceae</taxon>
        <taxon>Populus</taxon>
    </lineage>
</organism>
<feature type="compositionally biased region" description="Low complexity" evidence="3">
    <location>
        <begin position="78"/>
        <end position="89"/>
    </location>
</feature>